<feature type="region of interest" description="Disordered" evidence="1">
    <location>
        <begin position="20"/>
        <end position="70"/>
    </location>
</feature>
<keyword evidence="3" id="KW-1185">Reference proteome</keyword>
<dbReference type="VEuPathDB" id="FungiDB:SCHCODRAFT_02617924"/>
<accession>D8Q3E1</accession>
<organism evidence="3">
    <name type="scientific">Schizophyllum commune (strain H4-8 / FGSC 9210)</name>
    <name type="common">Split gill fungus</name>
    <dbReference type="NCBI Taxonomy" id="578458"/>
    <lineage>
        <taxon>Eukaryota</taxon>
        <taxon>Fungi</taxon>
        <taxon>Dikarya</taxon>
        <taxon>Basidiomycota</taxon>
        <taxon>Agaricomycotina</taxon>
        <taxon>Agaricomycetes</taxon>
        <taxon>Agaricomycetidae</taxon>
        <taxon>Agaricales</taxon>
        <taxon>Schizophyllaceae</taxon>
        <taxon>Schizophyllum</taxon>
    </lineage>
</organism>
<proteinExistence type="predicted"/>
<dbReference type="HOGENOM" id="CLU_2759247_0_0_1"/>
<feature type="non-terminal residue" evidence="2">
    <location>
        <position position="70"/>
    </location>
</feature>
<dbReference type="Proteomes" id="UP000007431">
    <property type="component" value="Unassembled WGS sequence"/>
</dbReference>
<reference evidence="2 3" key="1">
    <citation type="journal article" date="2010" name="Nat. Biotechnol.">
        <title>Genome sequence of the model mushroom Schizophyllum commune.</title>
        <authorList>
            <person name="Ohm R.A."/>
            <person name="de Jong J.F."/>
            <person name="Lugones L.G."/>
            <person name="Aerts A."/>
            <person name="Kothe E."/>
            <person name="Stajich J.E."/>
            <person name="de Vries R.P."/>
            <person name="Record E."/>
            <person name="Levasseur A."/>
            <person name="Baker S.E."/>
            <person name="Bartholomew K.A."/>
            <person name="Coutinho P.M."/>
            <person name="Erdmann S."/>
            <person name="Fowler T.J."/>
            <person name="Gathman A.C."/>
            <person name="Lombard V."/>
            <person name="Henrissat B."/>
            <person name="Knabe N."/>
            <person name="Kuees U."/>
            <person name="Lilly W.W."/>
            <person name="Lindquist E."/>
            <person name="Lucas S."/>
            <person name="Magnuson J.K."/>
            <person name="Piumi F."/>
            <person name="Raudaskoski M."/>
            <person name="Salamov A."/>
            <person name="Schmutz J."/>
            <person name="Schwarze F.W.M.R."/>
            <person name="vanKuyk P.A."/>
            <person name="Horton J.S."/>
            <person name="Grigoriev I.V."/>
            <person name="Woesten H.A.B."/>
        </authorList>
    </citation>
    <scope>NUCLEOTIDE SEQUENCE [LARGE SCALE GENOMIC DNA]</scope>
    <source>
        <strain evidence="3">H4-8 / FGSC 9210</strain>
    </source>
</reference>
<gene>
    <name evidence="2" type="ORF">SCHCODRAFT_107792</name>
</gene>
<dbReference type="InParanoid" id="D8Q3E1"/>
<evidence type="ECO:0000256" key="1">
    <source>
        <dbReference type="SAM" id="MobiDB-lite"/>
    </source>
</evidence>
<feature type="compositionally biased region" description="Polar residues" evidence="1">
    <location>
        <begin position="33"/>
        <end position="53"/>
    </location>
</feature>
<evidence type="ECO:0000313" key="3">
    <source>
        <dbReference type="Proteomes" id="UP000007431"/>
    </source>
</evidence>
<protein>
    <submittedName>
        <fullName evidence="2">Uncharacterized protein</fullName>
    </submittedName>
</protein>
<name>D8Q3E1_SCHCM</name>
<evidence type="ECO:0000313" key="2">
    <source>
        <dbReference type="EMBL" id="EFI98293.1"/>
    </source>
</evidence>
<dbReference type="AlphaFoldDB" id="D8Q3E1"/>
<sequence length="70" mass="7527">MSSPRSPLSDKFDPFAVHPFTRYASPRPRSDTSDSASLPSAYPFTSSYASSGQPPRTPPKPPTSRQASGK</sequence>
<dbReference type="EMBL" id="GL377305">
    <property type="protein sequence ID" value="EFI98293.1"/>
    <property type="molecule type" value="Genomic_DNA"/>
</dbReference>